<feature type="transmembrane region" description="Helical" evidence="8">
    <location>
        <begin position="68"/>
        <end position="90"/>
    </location>
</feature>
<feature type="transmembrane region" description="Helical" evidence="8">
    <location>
        <begin position="441"/>
        <end position="459"/>
    </location>
</feature>
<evidence type="ECO:0000256" key="1">
    <source>
        <dbReference type="ARBA" id="ARBA00004651"/>
    </source>
</evidence>
<evidence type="ECO:0000256" key="4">
    <source>
        <dbReference type="ARBA" id="ARBA00022679"/>
    </source>
</evidence>
<dbReference type="PANTHER" id="PTHR33908">
    <property type="entry name" value="MANNOSYLTRANSFERASE YKCB-RELATED"/>
    <property type="match status" value="1"/>
</dbReference>
<accession>A0A381UWM0</accession>
<keyword evidence="5 8" id="KW-0812">Transmembrane</keyword>
<proteinExistence type="predicted"/>
<protein>
    <recommendedName>
        <fullName evidence="10">Glycosyltransferase RgtA/B/C/D-like domain-containing protein</fullName>
    </recommendedName>
</protein>
<keyword evidence="6 8" id="KW-1133">Transmembrane helix</keyword>
<dbReference type="PANTHER" id="PTHR33908:SF11">
    <property type="entry name" value="MEMBRANE PROTEIN"/>
    <property type="match status" value="1"/>
</dbReference>
<keyword evidence="4" id="KW-0808">Transferase</keyword>
<evidence type="ECO:0008006" key="10">
    <source>
        <dbReference type="Google" id="ProtNLM"/>
    </source>
</evidence>
<name>A0A381UWM0_9ZZZZ</name>
<feature type="transmembrane region" description="Helical" evidence="8">
    <location>
        <begin position="146"/>
        <end position="162"/>
    </location>
</feature>
<feature type="transmembrane region" description="Helical" evidence="8">
    <location>
        <begin position="192"/>
        <end position="215"/>
    </location>
</feature>
<dbReference type="EMBL" id="UINC01007162">
    <property type="protein sequence ID" value="SVA31767.1"/>
    <property type="molecule type" value="Genomic_DNA"/>
</dbReference>
<organism evidence="9">
    <name type="scientific">marine metagenome</name>
    <dbReference type="NCBI Taxonomy" id="408172"/>
    <lineage>
        <taxon>unclassified sequences</taxon>
        <taxon>metagenomes</taxon>
        <taxon>ecological metagenomes</taxon>
    </lineage>
</organism>
<feature type="transmembrane region" description="Helical" evidence="8">
    <location>
        <begin position="471"/>
        <end position="487"/>
    </location>
</feature>
<keyword evidence="7 8" id="KW-0472">Membrane</keyword>
<keyword evidence="2" id="KW-1003">Cell membrane</keyword>
<evidence type="ECO:0000256" key="5">
    <source>
        <dbReference type="ARBA" id="ARBA00022692"/>
    </source>
</evidence>
<feature type="transmembrane region" description="Helical" evidence="8">
    <location>
        <begin position="123"/>
        <end position="139"/>
    </location>
</feature>
<evidence type="ECO:0000256" key="7">
    <source>
        <dbReference type="ARBA" id="ARBA00023136"/>
    </source>
</evidence>
<dbReference type="AlphaFoldDB" id="A0A381UWM0"/>
<evidence type="ECO:0000256" key="3">
    <source>
        <dbReference type="ARBA" id="ARBA00022676"/>
    </source>
</evidence>
<feature type="transmembrane region" description="Helical" evidence="8">
    <location>
        <begin position="97"/>
        <end position="117"/>
    </location>
</feature>
<dbReference type="GO" id="GO:0005886">
    <property type="term" value="C:plasma membrane"/>
    <property type="evidence" value="ECO:0007669"/>
    <property type="project" value="UniProtKB-SubCell"/>
</dbReference>
<evidence type="ECO:0000256" key="6">
    <source>
        <dbReference type="ARBA" id="ARBA00022989"/>
    </source>
</evidence>
<sequence length="497" mass="54440">MVVIISHVLNQWPLIPDEMGYVELATLAADGRTNDYCCGGYGNALYQSTKLFTWQIHGLVELFGPVGWILQLPAVIFGVATAALIAWIASKFVSPQWALSVGLVMALMPSAVLLSSVVLRESLIWLLLALAAWLVIRSSESDTASQLVLSAVGLLLIVVLIGWLRDQIALVVAWSLILPALLVRYRRRLRIGLALLVVVAGPWFAGAGPAGFVLIENVVPKMATVRTWMSLEAESAISEFTVVTDQSSMVNVNKLPESVPDWVPDGTYTWEDDKYSWDSEALAGAGELVGSGAGEHSVAPESGSQIPTTTVLSAWTDLEERVKRRHDRYDEELAFSPTAGAIGISERSPEVVVVDGKEMQIVIDHFRNSILVDNSVSANLLYLPKGLAAWYFRPFLWEGFSKSVSLDKQMASLENVIWTALYLLAAFGVKPLWKKQPALSAFIWAFFGATGLTAALTQGNLGTAFRHRVQVLWLVALLAGVGGEYILHRRQQRRIEV</sequence>
<dbReference type="InterPro" id="IPR050297">
    <property type="entry name" value="LipidA_mod_glycosyltrf_83"/>
</dbReference>
<dbReference type="GO" id="GO:0008610">
    <property type="term" value="P:lipid biosynthetic process"/>
    <property type="evidence" value="ECO:0007669"/>
    <property type="project" value="UniProtKB-ARBA"/>
</dbReference>
<feature type="transmembrane region" description="Helical" evidence="8">
    <location>
        <begin position="410"/>
        <end position="429"/>
    </location>
</feature>
<feature type="transmembrane region" description="Helical" evidence="8">
    <location>
        <begin position="168"/>
        <end position="185"/>
    </location>
</feature>
<comment type="subcellular location">
    <subcellularLocation>
        <location evidence="1">Cell membrane</location>
        <topology evidence="1">Multi-pass membrane protein</topology>
    </subcellularLocation>
</comment>
<evidence type="ECO:0000313" key="9">
    <source>
        <dbReference type="EMBL" id="SVA31767.1"/>
    </source>
</evidence>
<evidence type="ECO:0000256" key="8">
    <source>
        <dbReference type="SAM" id="Phobius"/>
    </source>
</evidence>
<evidence type="ECO:0000256" key="2">
    <source>
        <dbReference type="ARBA" id="ARBA00022475"/>
    </source>
</evidence>
<keyword evidence="3" id="KW-0328">Glycosyltransferase</keyword>
<gene>
    <name evidence="9" type="ORF">METZ01_LOCUS84621</name>
</gene>
<reference evidence="9" key="1">
    <citation type="submission" date="2018-05" db="EMBL/GenBank/DDBJ databases">
        <authorList>
            <person name="Lanie J.A."/>
            <person name="Ng W.-L."/>
            <person name="Kazmierczak K.M."/>
            <person name="Andrzejewski T.M."/>
            <person name="Davidsen T.M."/>
            <person name="Wayne K.J."/>
            <person name="Tettelin H."/>
            <person name="Glass J.I."/>
            <person name="Rusch D."/>
            <person name="Podicherti R."/>
            <person name="Tsui H.-C.T."/>
            <person name="Winkler M.E."/>
        </authorList>
    </citation>
    <scope>NUCLEOTIDE SEQUENCE</scope>
</reference>
<dbReference type="GO" id="GO:0016763">
    <property type="term" value="F:pentosyltransferase activity"/>
    <property type="evidence" value="ECO:0007669"/>
    <property type="project" value="TreeGrafter"/>
</dbReference>